<gene>
    <name evidence="1" type="ORF">EVAR_26658_1</name>
</gene>
<dbReference type="EMBL" id="BGZK01000368">
    <property type="protein sequence ID" value="GBP39576.1"/>
    <property type="molecule type" value="Genomic_DNA"/>
</dbReference>
<dbReference type="AlphaFoldDB" id="A0A4C1VKR1"/>
<organism evidence="1 2">
    <name type="scientific">Eumeta variegata</name>
    <name type="common">Bagworm moth</name>
    <name type="synonym">Eumeta japonica</name>
    <dbReference type="NCBI Taxonomy" id="151549"/>
    <lineage>
        <taxon>Eukaryota</taxon>
        <taxon>Metazoa</taxon>
        <taxon>Ecdysozoa</taxon>
        <taxon>Arthropoda</taxon>
        <taxon>Hexapoda</taxon>
        <taxon>Insecta</taxon>
        <taxon>Pterygota</taxon>
        <taxon>Neoptera</taxon>
        <taxon>Endopterygota</taxon>
        <taxon>Lepidoptera</taxon>
        <taxon>Glossata</taxon>
        <taxon>Ditrysia</taxon>
        <taxon>Tineoidea</taxon>
        <taxon>Psychidae</taxon>
        <taxon>Oiketicinae</taxon>
        <taxon>Eumeta</taxon>
    </lineage>
</organism>
<keyword evidence="2" id="KW-1185">Reference proteome</keyword>
<dbReference type="Proteomes" id="UP000299102">
    <property type="component" value="Unassembled WGS sequence"/>
</dbReference>
<evidence type="ECO:0000313" key="2">
    <source>
        <dbReference type="Proteomes" id="UP000299102"/>
    </source>
</evidence>
<accession>A0A4C1VKR1</accession>
<dbReference type="InterPro" id="IPR036397">
    <property type="entry name" value="RNaseH_sf"/>
</dbReference>
<comment type="caution">
    <text evidence="1">The sequence shown here is derived from an EMBL/GenBank/DDBJ whole genome shotgun (WGS) entry which is preliminary data.</text>
</comment>
<name>A0A4C1VKR1_EUMVA</name>
<evidence type="ECO:0000313" key="1">
    <source>
        <dbReference type="EMBL" id="GBP39576.1"/>
    </source>
</evidence>
<dbReference type="OrthoDB" id="616263at2759"/>
<dbReference type="GO" id="GO:0003676">
    <property type="term" value="F:nucleic acid binding"/>
    <property type="evidence" value="ECO:0007669"/>
    <property type="project" value="InterPro"/>
</dbReference>
<sequence>MAVEEKVFEDAELEALLDQDLCQTQQELHDNARPPCCKVVKTYSEMLKWEVLPYLPYSPDVAPADYHLFSINGTRPG</sequence>
<protein>
    <submittedName>
        <fullName evidence="1">Mariner Mos1 transposase</fullName>
    </submittedName>
</protein>
<proteinExistence type="predicted"/>
<reference evidence="1 2" key="1">
    <citation type="journal article" date="2019" name="Commun. Biol.">
        <title>The bagworm genome reveals a unique fibroin gene that provides high tensile strength.</title>
        <authorList>
            <person name="Kono N."/>
            <person name="Nakamura H."/>
            <person name="Ohtoshi R."/>
            <person name="Tomita M."/>
            <person name="Numata K."/>
            <person name="Arakawa K."/>
        </authorList>
    </citation>
    <scope>NUCLEOTIDE SEQUENCE [LARGE SCALE GENOMIC DNA]</scope>
</reference>
<dbReference type="Gene3D" id="3.30.420.10">
    <property type="entry name" value="Ribonuclease H-like superfamily/Ribonuclease H"/>
    <property type="match status" value="1"/>
</dbReference>